<reference evidence="1 2" key="1">
    <citation type="journal article" date="2022" name="G3 (Bethesda)">
        <title>Whole-genome sequence and methylome profiling of the almond [Prunus dulcis (Mill.) D.A. Webb] cultivar 'Nonpareil'.</title>
        <authorList>
            <person name="D'Amico-Willman K.M."/>
            <person name="Ouma W.Z."/>
            <person name="Meulia T."/>
            <person name="Sideli G.M."/>
            <person name="Gradziel T.M."/>
            <person name="Fresnedo-Ramirez J."/>
        </authorList>
    </citation>
    <scope>NUCLEOTIDE SEQUENCE [LARGE SCALE GENOMIC DNA]</scope>
    <source>
        <strain evidence="1">Clone GOH B32 T37-40</strain>
    </source>
</reference>
<dbReference type="GO" id="GO:0008270">
    <property type="term" value="F:zinc ion binding"/>
    <property type="evidence" value="ECO:0007669"/>
    <property type="project" value="InterPro"/>
</dbReference>
<keyword evidence="2" id="KW-1185">Reference proteome</keyword>
<dbReference type="SUPFAM" id="SSF57756">
    <property type="entry name" value="Retrovirus zinc finger-like domains"/>
    <property type="match status" value="1"/>
</dbReference>
<name>A0AAD4WMT7_PRUDU</name>
<gene>
    <name evidence="1" type="ORF">L3X38_012819</name>
</gene>
<dbReference type="AlphaFoldDB" id="A0AAD4WMT7"/>
<dbReference type="GO" id="GO:0003676">
    <property type="term" value="F:nucleic acid binding"/>
    <property type="evidence" value="ECO:0007669"/>
    <property type="project" value="InterPro"/>
</dbReference>
<dbReference type="Proteomes" id="UP001054821">
    <property type="component" value="Chromosome 2"/>
</dbReference>
<sequence length="174" mass="20230">MPVSEYYTKLKDLWDELETYQTLLICNQMKAHNEQKEEDRMMQFLMGLNDTYNGARSNILMMTPLPNVRRAYSLVIQDETQRQMASGSTENFSIAAAIQNRSHNFSNHSKHCAHCDRNGHTIEECQTLKFYCPYCDKNGHTEDRCKFKNGTWVSNSTGPQNNRHHQGHRGNPQQ</sequence>
<proteinExistence type="predicted"/>
<evidence type="ECO:0000313" key="1">
    <source>
        <dbReference type="EMBL" id="KAI5344942.1"/>
    </source>
</evidence>
<dbReference type="PANTHER" id="PTHR34222:SF99">
    <property type="entry name" value="PROTEIN, PUTATIVE-RELATED"/>
    <property type="match status" value="1"/>
</dbReference>
<dbReference type="EMBL" id="JAJFAZ020000002">
    <property type="protein sequence ID" value="KAI5344942.1"/>
    <property type="molecule type" value="Genomic_DNA"/>
</dbReference>
<protein>
    <recommendedName>
        <fullName evidence="3">CCHC-type domain-containing protein</fullName>
    </recommendedName>
</protein>
<evidence type="ECO:0008006" key="3">
    <source>
        <dbReference type="Google" id="ProtNLM"/>
    </source>
</evidence>
<evidence type="ECO:0000313" key="2">
    <source>
        <dbReference type="Proteomes" id="UP001054821"/>
    </source>
</evidence>
<dbReference type="PANTHER" id="PTHR34222">
    <property type="entry name" value="GAG_PRE-INTEGRS DOMAIN-CONTAINING PROTEIN"/>
    <property type="match status" value="1"/>
</dbReference>
<organism evidence="1 2">
    <name type="scientific">Prunus dulcis</name>
    <name type="common">Almond</name>
    <name type="synonym">Amygdalus dulcis</name>
    <dbReference type="NCBI Taxonomy" id="3755"/>
    <lineage>
        <taxon>Eukaryota</taxon>
        <taxon>Viridiplantae</taxon>
        <taxon>Streptophyta</taxon>
        <taxon>Embryophyta</taxon>
        <taxon>Tracheophyta</taxon>
        <taxon>Spermatophyta</taxon>
        <taxon>Magnoliopsida</taxon>
        <taxon>eudicotyledons</taxon>
        <taxon>Gunneridae</taxon>
        <taxon>Pentapetalae</taxon>
        <taxon>rosids</taxon>
        <taxon>fabids</taxon>
        <taxon>Rosales</taxon>
        <taxon>Rosaceae</taxon>
        <taxon>Amygdaloideae</taxon>
        <taxon>Amygdaleae</taxon>
        <taxon>Prunus</taxon>
    </lineage>
</organism>
<accession>A0AAD4WMT7</accession>
<comment type="caution">
    <text evidence="1">The sequence shown here is derived from an EMBL/GenBank/DDBJ whole genome shotgun (WGS) entry which is preliminary data.</text>
</comment>
<dbReference type="InterPro" id="IPR036875">
    <property type="entry name" value="Znf_CCHC_sf"/>
</dbReference>